<dbReference type="AlphaFoldDB" id="A0A841HHF0"/>
<reference evidence="9 10" key="1">
    <citation type="submission" date="2020-08" db="EMBL/GenBank/DDBJ databases">
        <title>Genomic Encyclopedia of Type Strains, Phase IV (KMG-IV): sequencing the most valuable type-strain genomes for metagenomic binning, comparative biology and taxonomic classification.</title>
        <authorList>
            <person name="Goeker M."/>
        </authorList>
    </citation>
    <scope>NUCLEOTIDE SEQUENCE [LARGE SCALE GENOMIC DNA]</scope>
    <source>
        <strain evidence="9 10">DSM 26723</strain>
    </source>
</reference>
<evidence type="ECO:0000256" key="1">
    <source>
        <dbReference type="ARBA" id="ARBA00012417"/>
    </source>
</evidence>
<evidence type="ECO:0000256" key="2">
    <source>
        <dbReference type="ARBA" id="ARBA00014363"/>
    </source>
</evidence>
<feature type="domain" description="DNA polymerase III delta subunit C-terminal" evidence="8">
    <location>
        <begin position="235"/>
        <end position="335"/>
    </location>
</feature>
<evidence type="ECO:0000313" key="9">
    <source>
        <dbReference type="EMBL" id="MBB6092103.1"/>
    </source>
</evidence>
<dbReference type="EC" id="2.7.7.7" evidence="1"/>
<comment type="caution">
    <text evidence="9">The sequence shown here is derived from an EMBL/GenBank/DDBJ whole genome shotgun (WGS) entry which is preliminary data.</text>
</comment>
<evidence type="ECO:0000256" key="7">
    <source>
        <dbReference type="ARBA" id="ARBA00049244"/>
    </source>
</evidence>
<protein>
    <recommendedName>
        <fullName evidence="2">DNA polymerase III subunit delta'</fullName>
        <ecNumber evidence="1">2.7.7.7</ecNumber>
    </recommendedName>
</protein>
<dbReference type="EMBL" id="JACHHZ010000001">
    <property type="protein sequence ID" value="MBB6092103.1"/>
    <property type="molecule type" value="Genomic_DNA"/>
</dbReference>
<name>A0A841HHF0_9GAMM</name>
<keyword evidence="10" id="KW-1185">Reference proteome</keyword>
<dbReference type="InterPro" id="IPR004622">
    <property type="entry name" value="DNA_pol_HolB"/>
</dbReference>
<evidence type="ECO:0000313" key="10">
    <source>
        <dbReference type="Proteomes" id="UP000588068"/>
    </source>
</evidence>
<evidence type="ECO:0000259" key="8">
    <source>
        <dbReference type="Pfam" id="PF09115"/>
    </source>
</evidence>
<dbReference type="Pfam" id="PF09115">
    <property type="entry name" value="DNApol3-delta_C"/>
    <property type="match status" value="1"/>
</dbReference>
<dbReference type="GO" id="GO:0009360">
    <property type="term" value="C:DNA polymerase III complex"/>
    <property type="evidence" value="ECO:0007669"/>
    <property type="project" value="InterPro"/>
</dbReference>
<dbReference type="GO" id="GO:0006261">
    <property type="term" value="P:DNA-templated DNA replication"/>
    <property type="evidence" value="ECO:0007669"/>
    <property type="project" value="TreeGrafter"/>
</dbReference>
<dbReference type="RefSeq" id="WP_184329854.1">
    <property type="nucleotide sequence ID" value="NZ_JACHHZ010000001.1"/>
</dbReference>
<gene>
    <name evidence="9" type="ORF">HNQ60_000949</name>
</gene>
<dbReference type="GO" id="GO:0003887">
    <property type="term" value="F:DNA-directed DNA polymerase activity"/>
    <property type="evidence" value="ECO:0007669"/>
    <property type="project" value="UniProtKB-KW"/>
</dbReference>
<dbReference type="InterPro" id="IPR015199">
    <property type="entry name" value="DNA_pol_III_delta_C"/>
</dbReference>
<comment type="catalytic activity">
    <reaction evidence="7">
        <text>DNA(n) + a 2'-deoxyribonucleoside 5'-triphosphate = DNA(n+1) + diphosphate</text>
        <dbReference type="Rhea" id="RHEA:22508"/>
        <dbReference type="Rhea" id="RHEA-COMP:17339"/>
        <dbReference type="Rhea" id="RHEA-COMP:17340"/>
        <dbReference type="ChEBI" id="CHEBI:33019"/>
        <dbReference type="ChEBI" id="CHEBI:61560"/>
        <dbReference type="ChEBI" id="CHEBI:173112"/>
        <dbReference type="EC" id="2.7.7.7"/>
    </reaction>
</comment>
<dbReference type="InterPro" id="IPR027417">
    <property type="entry name" value="P-loop_NTPase"/>
</dbReference>
<evidence type="ECO:0000256" key="3">
    <source>
        <dbReference type="ARBA" id="ARBA00022679"/>
    </source>
</evidence>
<organism evidence="9 10">
    <name type="scientific">Povalibacter uvarum</name>
    <dbReference type="NCBI Taxonomy" id="732238"/>
    <lineage>
        <taxon>Bacteria</taxon>
        <taxon>Pseudomonadati</taxon>
        <taxon>Pseudomonadota</taxon>
        <taxon>Gammaproteobacteria</taxon>
        <taxon>Steroidobacterales</taxon>
        <taxon>Steroidobacteraceae</taxon>
        <taxon>Povalibacter</taxon>
    </lineage>
</organism>
<keyword evidence="5" id="KW-0235">DNA replication</keyword>
<sequence>MAEETVSSIPAPRILPWHASAIDQARTAWSASRFPHAILLQGAEGLGKRQLASWLVAAVLCETSGAGPLQFCGKCASCQLIAAGSHPDRYWIDPEEDKQQISVDQIREMTGRLTQTSYRHGYKVAIVEPAHQMTISAANSLLKTLEEPTPRSVLILVTSRPSGLPATVRSRCQKMVVHGPSSTEAIEWLRQESGAEADPQLLEFTGNAPLRALELAQEGRFDALNEGMQKSLGQLLAGRSDVTQLAAEWDTKDAKPQLPYRLTWLDLWLTSVARAAIGGSADLFTFPARSPHLPSLPAALNISALYAVVDQVRALKSQLTRTALQRELAIESLLHSVLQVLGPAPAARR</sequence>
<keyword evidence="6" id="KW-0239">DNA-directed DNA polymerase</keyword>
<proteinExistence type="predicted"/>
<dbReference type="Proteomes" id="UP000588068">
    <property type="component" value="Unassembled WGS sequence"/>
</dbReference>
<dbReference type="Gene3D" id="3.40.50.300">
    <property type="entry name" value="P-loop containing nucleotide triphosphate hydrolases"/>
    <property type="match status" value="1"/>
</dbReference>
<evidence type="ECO:0000256" key="4">
    <source>
        <dbReference type="ARBA" id="ARBA00022695"/>
    </source>
</evidence>
<dbReference type="PANTHER" id="PTHR11669:SF8">
    <property type="entry name" value="DNA POLYMERASE III SUBUNIT DELTA"/>
    <property type="match status" value="1"/>
</dbReference>
<dbReference type="SUPFAM" id="SSF52540">
    <property type="entry name" value="P-loop containing nucleoside triphosphate hydrolases"/>
    <property type="match status" value="1"/>
</dbReference>
<evidence type="ECO:0000256" key="5">
    <source>
        <dbReference type="ARBA" id="ARBA00022705"/>
    </source>
</evidence>
<dbReference type="GO" id="GO:0008408">
    <property type="term" value="F:3'-5' exonuclease activity"/>
    <property type="evidence" value="ECO:0007669"/>
    <property type="project" value="InterPro"/>
</dbReference>
<keyword evidence="4 9" id="KW-0548">Nucleotidyltransferase</keyword>
<dbReference type="NCBIfam" id="TIGR00678">
    <property type="entry name" value="holB"/>
    <property type="match status" value="1"/>
</dbReference>
<keyword evidence="3 9" id="KW-0808">Transferase</keyword>
<dbReference type="Pfam" id="PF13177">
    <property type="entry name" value="DNA_pol3_delta2"/>
    <property type="match status" value="1"/>
</dbReference>
<evidence type="ECO:0000256" key="6">
    <source>
        <dbReference type="ARBA" id="ARBA00022932"/>
    </source>
</evidence>
<dbReference type="GO" id="GO:0003677">
    <property type="term" value="F:DNA binding"/>
    <property type="evidence" value="ECO:0007669"/>
    <property type="project" value="InterPro"/>
</dbReference>
<dbReference type="PANTHER" id="PTHR11669">
    <property type="entry name" value="REPLICATION FACTOR C / DNA POLYMERASE III GAMMA-TAU SUBUNIT"/>
    <property type="match status" value="1"/>
</dbReference>
<dbReference type="InterPro" id="IPR050238">
    <property type="entry name" value="DNA_Rep/Repair_Clamp_Loader"/>
</dbReference>
<accession>A0A841HHF0</accession>